<keyword evidence="8" id="KW-1185">Reference proteome</keyword>
<name>A0A151I620_9HYME</name>
<keyword evidence="3" id="KW-0805">Transcription regulation</keyword>
<dbReference type="InterPro" id="IPR028002">
    <property type="entry name" value="Myb_DNA-bind_5"/>
</dbReference>
<accession>A0A151I620</accession>
<dbReference type="PANTHER" id="PTHR21411:SF0">
    <property type="entry name" value="REGULATORY PROTEIN ZESTE"/>
    <property type="match status" value="1"/>
</dbReference>
<evidence type="ECO:0000259" key="6">
    <source>
        <dbReference type="Pfam" id="PF13873"/>
    </source>
</evidence>
<proteinExistence type="predicted"/>
<dbReference type="EMBL" id="KQ978522">
    <property type="protein sequence ID" value="KYM93371.1"/>
    <property type="molecule type" value="Genomic_DNA"/>
</dbReference>
<organism evidence="7 8">
    <name type="scientific">Cyphomyrmex costatus</name>
    <dbReference type="NCBI Taxonomy" id="456900"/>
    <lineage>
        <taxon>Eukaryota</taxon>
        <taxon>Metazoa</taxon>
        <taxon>Ecdysozoa</taxon>
        <taxon>Arthropoda</taxon>
        <taxon>Hexapoda</taxon>
        <taxon>Insecta</taxon>
        <taxon>Pterygota</taxon>
        <taxon>Neoptera</taxon>
        <taxon>Endopterygota</taxon>
        <taxon>Hymenoptera</taxon>
        <taxon>Apocrita</taxon>
        <taxon>Aculeata</taxon>
        <taxon>Formicoidea</taxon>
        <taxon>Formicidae</taxon>
        <taxon>Myrmicinae</taxon>
        <taxon>Cyphomyrmex</taxon>
    </lineage>
</organism>
<evidence type="ECO:0000313" key="7">
    <source>
        <dbReference type="EMBL" id="KYM93371.1"/>
    </source>
</evidence>
<sequence>LEKQVFFDILKDYKHVIESKGTNSSTLKEKAEAWFTITKIYNDSSLILQRDVQQLKKYWSNLKQQTKNILTTERQSRFLTGGGSEKNVDEVDPTIIDIVL</sequence>
<evidence type="ECO:0000256" key="5">
    <source>
        <dbReference type="ARBA" id="ARBA00025466"/>
    </source>
</evidence>
<dbReference type="Proteomes" id="UP000078542">
    <property type="component" value="Unassembled WGS sequence"/>
</dbReference>
<dbReference type="PANTHER" id="PTHR21411">
    <property type="entry name" value="APONTIC"/>
    <property type="match status" value="1"/>
</dbReference>
<evidence type="ECO:0000256" key="2">
    <source>
        <dbReference type="ARBA" id="ARBA00016807"/>
    </source>
</evidence>
<dbReference type="Pfam" id="PF13873">
    <property type="entry name" value="Myb_DNA-bind_5"/>
    <property type="match status" value="1"/>
</dbReference>
<comment type="subunit">
    <text evidence="1">Self-associates forming complexes of several hundred monomers.</text>
</comment>
<evidence type="ECO:0000256" key="1">
    <source>
        <dbReference type="ARBA" id="ARBA00011764"/>
    </source>
</evidence>
<keyword evidence="4" id="KW-0804">Transcription</keyword>
<evidence type="ECO:0000256" key="3">
    <source>
        <dbReference type="ARBA" id="ARBA00023015"/>
    </source>
</evidence>
<feature type="non-terminal residue" evidence="7">
    <location>
        <position position="1"/>
    </location>
</feature>
<reference evidence="7 8" key="1">
    <citation type="submission" date="2016-03" db="EMBL/GenBank/DDBJ databases">
        <title>Cyphomyrmex costatus WGS genome.</title>
        <authorList>
            <person name="Nygaard S."/>
            <person name="Hu H."/>
            <person name="Boomsma J."/>
            <person name="Zhang G."/>
        </authorList>
    </citation>
    <scope>NUCLEOTIDE SEQUENCE [LARGE SCALE GENOMIC DNA]</scope>
    <source>
        <strain evidence="7">MS0001</strain>
        <tissue evidence="7">Whole body</tissue>
    </source>
</reference>
<dbReference type="AlphaFoldDB" id="A0A151I620"/>
<evidence type="ECO:0000313" key="8">
    <source>
        <dbReference type="Proteomes" id="UP000078542"/>
    </source>
</evidence>
<comment type="function">
    <text evidence="5">Involved in transvection phenomena (= synapsis-dependent gene expression), where the synaptic pairing of chromosomes carrying genes with which zeste interacts influences the expression of these genes. Zeste binds to DNA and stimulates transcription from a nearby promoter.</text>
</comment>
<gene>
    <name evidence="7" type="ORF">ALC62_16028</name>
</gene>
<feature type="domain" description="Myb/SANT-like DNA-binding" evidence="6">
    <location>
        <begin position="2"/>
        <end position="70"/>
    </location>
</feature>
<protein>
    <recommendedName>
        <fullName evidence="2">Regulatory protein zeste</fullName>
    </recommendedName>
</protein>
<dbReference type="STRING" id="456900.A0A151I620"/>
<evidence type="ECO:0000256" key="4">
    <source>
        <dbReference type="ARBA" id="ARBA00023163"/>
    </source>
</evidence>